<keyword evidence="2 4" id="KW-0418">Kinase</keyword>
<dbReference type="Pfam" id="PF00294">
    <property type="entry name" value="PfkB"/>
    <property type="match status" value="1"/>
</dbReference>
<dbReference type="InterPro" id="IPR011611">
    <property type="entry name" value="PfkB_dom"/>
</dbReference>
<accession>A0A8J3IRY5</accession>
<gene>
    <name evidence="4" type="ORF">KSF_058200</name>
</gene>
<dbReference type="Gene3D" id="3.40.1190.20">
    <property type="match status" value="1"/>
</dbReference>
<reference evidence="4" key="1">
    <citation type="submission" date="2020-10" db="EMBL/GenBank/DDBJ databases">
        <title>Taxonomic study of unclassified bacteria belonging to the class Ktedonobacteria.</title>
        <authorList>
            <person name="Yabe S."/>
            <person name="Wang C.M."/>
            <person name="Zheng Y."/>
            <person name="Sakai Y."/>
            <person name="Cavaletti L."/>
            <person name="Monciardini P."/>
            <person name="Donadio S."/>
        </authorList>
    </citation>
    <scope>NUCLEOTIDE SEQUENCE</scope>
    <source>
        <strain evidence="4">ID150040</strain>
    </source>
</reference>
<dbReference type="RefSeq" id="WP_220206434.1">
    <property type="nucleotide sequence ID" value="NZ_BNJK01000001.1"/>
</dbReference>
<proteinExistence type="predicted"/>
<evidence type="ECO:0000256" key="1">
    <source>
        <dbReference type="ARBA" id="ARBA00022679"/>
    </source>
</evidence>
<dbReference type="GO" id="GO:0005829">
    <property type="term" value="C:cytosol"/>
    <property type="evidence" value="ECO:0007669"/>
    <property type="project" value="TreeGrafter"/>
</dbReference>
<keyword evidence="1" id="KW-0808">Transferase</keyword>
<dbReference type="Proteomes" id="UP000597444">
    <property type="component" value="Unassembled WGS sequence"/>
</dbReference>
<evidence type="ECO:0000256" key="2">
    <source>
        <dbReference type="ARBA" id="ARBA00022777"/>
    </source>
</evidence>
<dbReference type="GO" id="GO:0016301">
    <property type="term" value="F:kinase activity"/>
    <property type="evidence" value="ECO:0007669"/>
    <property type="project" value="UniProtKB-KW"/>
</dbReference>
<evidence type="ECO:0000259" key="3">
    <source>
        <dbReference type="Pfam" id="PF00294"/>
    </source>
</evidence>
<name>A0A8J3IRY5_9CHLR</name>
<dbReference type="PANTHER" id="PTHR10584:SF166">
    <property type="entry name" value="RIBOKINASE"/>
    <property type="match status" value="1"/>
</dbReference>
<keyword evidence="5" id="KW-1185">Reference proteome</keyword>
<dbReference type="SUPFAM" id="SSF53613">
    <property type="entry name" value="Ribokinase-like"/>
    <property type="match status" value="1"/>
</dbReference>
<protein>
    <submittedName>
        <fullName evidence="4">Adenosine kinase</fullName>
    </submittedName>
</protein>
<dbReference type="PANTHER" id="PTHR10584">
    <property type="entry name" value="SUGAR KINASE"/>
    <property type="match status" value="1"/>
</dbReference>
<dbReference type="PROSITE" id="PS00584">
    <property type="entry name" value="PFKB_KINASES_2"/>
    <property type="match status" value="1"/>
</dbReference>
<dbReference type="InterPro" id="IPR029056">
    <property type="entry name" value="Ribokinase-like"/>
</dbReference>
<feature type="domain" description="Carbohydrate kinase PfkB" evidence="3">
    <location>
        <begin position="20"/>
        <end position="249"/>
    </location>
</feature>
<dbReference type="InterPro" id="IPR002173">
    <property type="entry name" value="Carboh/pur_kinase_PfkB_CS"/>
</dbReference>
<evidence type="ECO:0000313" key="4">
    <source>
        <dbReference type="EMBL" id="GHO95772.1"/>
    </source>
</evidence>
<evidence type="ECO:0000313" key="5">
    <source>
        <dbReference type="Proteomes" id="UP000597444"/>
    </source>
</evidence>
<dbReference type="EMBL" id="BNJK01000001">
    <property type="protein sequence ID" value="GHO95772.1"/>
    <property type="molecule type" value="Genomic_DNA"/>
</dbReference>
<organism evidence="4 5">
    <name type="scientific">Reticulibacter mediterranei</name>
    <dbReference type="NCBI Taxonomy" id="2778369"/>
    <lineage>
        <taxon>Bacteria</taxon>
        <taxon>Bacillati</taxon>
        <taxon>Chloroflexota</taxon>
        <taxon>Ktedonobacteria</taxon>
        <taxon>Ktedonobacterales</taxon>
        <taxon>Reticulibacteraceae</taxon>
        <taxon>Reticulibacter</taxon>
    </lineage>
</organism>
<dbReference type="AlphaFoldDB" id="A0A8J3IRY5"/>
<sequence length="325" mass="35607">MSILVVGSVAFDSIETPFAHVDSVLGGAASYFSTAASLYSQVNLVAIVGSDFPQEHLDFWRGRSVNLSGLQIKEGKTFFWQGRYHMDMNARDTLDTQLGVYADFHPVIPAEYRDSELVFLANIQPELQMEVLEQVSGARLTVLDTMELWITTARPQLTEVIKRVDVLLMSEEEVRQYTEQASIVTGARQLLGMGLKYLVVKLGSYGALLFGADGTYFSAPSYPLEEVIDPTGAGDAFAGGFLGYLSTAMPQQDGRYAVDDIKRAIVHGNIIGSFTCGDFSIGGLRPLSLADVANRYQELVKYSHFDPDWSSASQQQSSANIEVLG</sequence>
<comment type="caution">
    <text evidence="4">The sequence shown here is derived from an EMBL/GenBank/DDBJ whole genome shotgun (WGS) entry which is preliminary data.</text>
</comment>